<dbReference type="KEGG" id="maqu:Maq22A_c15980"/>
<dbReference type="Proteomes" id="UP000061432">
    <property type="component" value="Chromosome"/>
</dbReference>
<dbReference type="PATRIC" id="fig|270351.10.peg.3074"/>
<dbReference type="AlphaFoldDB" id="A0A0C6FTN9"/>
<dbReference type="InterPro" id="IPR041649">
    <property type="entry name" value="NepR"/>
</dbReference>
<evidence type="ECO:0000259" key="1">
    <source>
        <dbReference type="Pfam" id="PF18557"/>
    </source>
</evidence>
<organism evidence="2 3">
    <name type="scientific">Methylobacterium aquaticum</name>
    <dbReference type="NCBI Taxonomy" id="270351"/>
    <lineage>
        <taxon>Bacteria</taxon>
        <taxon>Pseudomonadati</taxon>
        <taxon>Pseudomonadota</taxon>
        <taxon>Alphaproteobacteria</taxon>
        <taxon>Hyphomicrobiales</taxon>
        <taxon>Methylobacteriaceae</taxon>
        <taxon>Methylobacterium</taxon>
    </lineage>
</organism>
<reference evidence="3" key="2">
    <citation type="submission" date="2015-01" db="EMBL/GenBank/DDBJ databases">
        <title>Complete genome sequence of Methylobacterium aquaticum strain 22A.</title>
        <authorList>
            <person name="Tani A."/>
            <person name="Ogura Y."/>
            <person name="Hayashi T."/>
        </authorList>
    </citation>
    <scope>NUCLEOTIDE SEQUENCE [LARGE SCALE GENOMIC DNA]</scope>
    <source>
        <strain evidence="3">MA-22A</strain>
    </source>
</reference>
<dbReference type="RefSeq" id="WP_060847481.1">
    <property type="nucleotide sequence ID" value="NZ_AP014704.1"/>
</dbReference>
<name>A0A0C6FTN9_9HYPH</name>
<gene>
    <name evidence="2" type="ORF">Maq22A_c15980</name>
</gene>
<accession>A0A0C6FTN9</accession>
<protein>
    <recommendedName>
        <fullName evidence="1">Anti-sigma factor NepR domain-containing protein</fullName>
    </recommendedName>
</protein>
<reference evidence="2 3" key="1">
    <citation type="journal article" date="2015" name="Genome Announc.">
        <title>Complete Genome Sequence of Methylobacterium aquaticum Strain 22A, Isolated from Racomitrium japonicum Moss.</title>
        <authorList>
            <person name="Tani A."/>
            <person name="Ogura Y."/>
            <person name="Hayashi T."/>
            <person name="Kimbara K."/>
        </authorList>
    </citation>
    <scope>NUCLEOTIDE SEQUENCE [LARGE SCALE GENOMIC DNA]</scope>
    <source>
        <strain evidence="2 3">MA-22A</strain>
    </source>
</reference>
<proteinExistence type="predicted"/>
<dbReference type="Pfam" id="PF18557">
    <property type="entry name" value="NepR"/>
    <property type="match status" value="1"/>
</dbReference>
<feature type="domain" description="Anti-sigma factor NepR" evidence="1">
    <location>
        <begin position="29"/>
        <end position="60"/>
    </location>
</feature>
<evidence type="ECO:0000313" key="2">
    <source>
        <dbReference type="EMBL" id="BAQ46335.1"/>
    </source>
</evidence>
<sequence>MKLIPSNHAASYGQTRTTASSLADALLLAKIGQDLRAMYDDVSDGPVPRELDALVEQLHAVLGGEPETRR</sequence>
<evidence type="ECO:0000313" key="3">
    <source>
        <dbReference type="Proteomes" id="UP000061432"/>
    </source>
</evidence>
<dbReference type="OrthoDB" id="7998886at2"/>
<dbReference type="EMBL" id="AP014704">
    <property type="protein sequence ID" value="BAQ46335.1"/>
    <property type="molecule type" value="Genomic_DNA"/>
</dbReference>